<keyword evidence="4" id="KW-1133">Transmembrane helix</keyword>
<dbReference type="HOGENOM" id="CLU_2777377_0_0_1"/>
<dbReference type="AlphaFoldDB" id="S9XF24"/>
<sequence>MDHVDLLKVQTMTKHHLGRIFSSLIADAMSMAVGEYVSVTSQATWRDKEWSNAGMKRWTSYLMSTLPEV</sequence>
<evidence type="ECO:0000313" key="6">
    <source>
        <dbReference type="EMBL" id="EPY52316.1"/>
    </source>
</evidence>
<dbReference type="GeneID" id="25035970"/>
<evidence type="ECO:0000256" key="1">
    <source>
        <dbReference type="ARBA" id="ARBA00004127"/>
    </source>
</evidence>
<evidence type="ECO:0000256" key="2">
    <source>
        <dbReference type="ARBA" id="ARBA00007049"/>
    </source>
</evidence>
<dbReference type="RefSeq" id="XP_013022201.1">
    <property type="nucleotide sequence ID" value="XM_013166747.1"/>
</dbReference>
<keyword evidence="5" id="KW-0472">Membrane</keyword>
<comment type="similarity">
    <text evidence="2">Belongs to the CCC1 family.</text>
</comment>
<proteinExistence type="inferred from homology"/>
<dbReference type="GO" id="GO:0005384">
    <property type="term" value="F:manganese ion transmembrane transporter activity"/>
    <property type="evidence" value="ECO:0007669"/>
    <property type="project" value="InterPro"/>
</dbReference>
<gene>
    <name evidence="6" type="ORF">SPOG_01643</name>
</gene>
<evidence type="ECO:0000256" key="4">
    <source>
        <dbReference type="ARBA" id="ARBA00022989"/>
    </source>
</evidence>
<protein>
    <submittedName>
        <fullName evidence="6">Uncharacterized protein</fullName>
    </submittedName>
</protein>
<accession>S9XF24</accession>
<dbReference type="GO" id="GO:0012505">
    <property type="term" value="C:endomembrane system"/>
    <property type="evidence" value="ECO:0007669"/>
    <property type="project" value="UniProtKB-SubCell"/>
</dbReference>
<dbReference type="Pfam" id="PF01988">
    <property type="entry name" value="VIT1"/>
    <property type="match status" value="1"/>
</dbReference>
<comment type="subcellular location">
    <subcellularLocation>
        <location evidence="1">Endomembrane system</location>
        <topology evidence="1">Multi-pass membrane protein</topology>
    </subcellularLocation>
</comment>
<organism evidence="6 7">
    <name type="scientific">Schizosaccharomyces cryophilus (strain OY26 / ATCC MYA-4695 / CBS 11777 / NBRC 106824 / NRRL Y48691)</name>
    <name type="common">Fission yeast</name>
    <dbReference type="NCBI Taxonomy" id="653667"/>
    <lineage>
        <taxon>Eukaryota</taxon>
        <taxon>Fungi</taxon>
        <taxon>Dikarya</taxon>
        <taxon>Ascomycota</taxon>
        <taxon>Taphrinomycotina</taxon>
        <taxon>Schizosaccharomycetes</taxon>
        <taxon>Schizosaccharomycetales</taxon>
        <taxon>Schizosaccharomycetaceae</taxon>
        <taxon>Schizosaccharomyces</taxon>
    </lineage>
</organism>
<dbReference type="InterPro" id="IPR008217">
    <property type="entry name" value="Ccc1_fam"/>
</dbReference>
<dbReference type="GO" id="GO:0030026">
    <property type="term" value="P:intracellular manganese ion homeostasis"/>
    <property type="evidence" value="ECO:0007669"/>
    <property type="project" value="InterPro"/>
</dbReference>
<evidence type="ECO:0000256" key="5">
    <source>
        <dbReference type="ARBA" id="ARBA00023136"/>
    </source>
</evidence>
<keyword evidence="7" id="KW-1185">Reference proteome</keyword>
<name>S9XF24_SCHCR</name>
<dbReference type="OrthoDB" id="73465at2759"/>
<dbReference type="EMBL" id="KE546989">
    <property type="protein sequence ID" value="EPY52316.1"/>
    <property type="molecule type" value="Genomic_DNA"/>
</dbReference>
<keyword evidence="3" id="KW-0812">Transmembrane</keyword>
<dbReference type="Proteomes" id="UP000015464">
    <property type="component" value="Unassembled WGS sequence"/>
</dbReference>
<evidence type="ECO:0000313" key="7">
    <source>
        <dbReference type="Proteomes" id="UP000015464"/>
    </source>
</evidence>
<reference evidence="6 7" key="1">
    <citation type="journal article" date="2011" name="Science">
        <title>Comparative functional genomics of the fission yeasts.</title>
        <authorList>
            <person name="Rhind N."/>
            <person name="Chen Z."/>
            <person name="Yassour M."/>
            <person name="Thompson D.A."/>
            <person name="Haas B.J."/>
            <person name="Habib N."/>
            <person name="Wapinski I."/>
            <person name="Roy S."/>
            <person name="Lin M.F."/>
            <person name="Heiman D.I."/>
            <person name="Young S.K."/>
            <person name="Furuya K."/>
            <person name="Guo Y."/>
            <person name="Pidoux A."/>
            <person name="Chen H.M."/>
            <person name="Robbertse B."/>
            <person name="Goldberg J.M."/>
            <person name="Aoki K."/>
            <person name="Bayne E.H."/>
            <person name="Berlin A.M."/>
            <person name="Desjardins C.A."/>
            <person name="Dobbs E."/>
            <person name="Dukaj L."/>
            <person name="Fan L."/>
            <person name="FitzGerald M.G."/>
            <person name="French C."/>
            <person name="Gujja S."/>
            <person name="Hansen K."/>
            <person name="Keifenheim D."/>
            <person name="Levin J.Z."/>
            <person name="Mosher R.A."/>
            <person name="Mueller C.A."/>
            <person name="Pfiffner J."/>
            <person name="Priest M."/>
            <person name="Russ C."/>
            <person name="Smialowska A."/>
            <person name="Swoboda P."/>
            <person name="Sykes S.M."/>
            <person name="Vaughn M."/>
            <person name="Vengrova S."/>
            <person name="Yoder R."/>
            <person name="Zeng Q."/>
            <person name="Allshire R."/>
            <person name="Baulcombe D."/>
            <person name="Birren B.W."/>
            <person name="Brown W."/>
            <person name="Ekwall K."/>
            <person name="Kellis M."/>
            <person name="Leatherwood J."/>
            <person name="Levin H."/>
            <person name="Margalit H."/>
            <person name="Martienssen R."/>
            <person name="Nieduszynski C.A."/>
            <person name="Spatafora J.W."/>
            <person name="Friedman N."/>
            <person name="Dalgaard J.Z."/>
            <person name="Baumann P."/>
            <person name="Niki H."/>
            <person name="Regev A."/>
            <person name="Nusbaum C."/>
        </authorList>
    </citation>
    <scope>NUCLEOTIDE SEQUENCE [LARGE SCALE GENOMIC DNA]</scope>
    <source>
        <strain evidence="7">OY26 / ATCC MYA-4695 / CBS 11777 / NBRC 106824 / NRRL Y48691</strain>
    </source>
</reference>
<evidence type="ECO:0000256" key="3">
    <source>
        <dbReference type="ARBA" id="ARBA00022692"/>
    </source>
</evidence>